<keyword evidence="5" id="KW-1185">Reference proteome</keyword>
<sequence>MSTNNNNNKKLFVVINSYSKQGISIINSLIQDGKWNIRGVSSRDSSTIALANEWKEKAAKNNVNIEFVQRDVTKDVSGLFDGADAAFLMTPNIDYADPDLPAKEIAFVTLQADEALKAKVQHVIFSSVDTLPHPEAIEPGFDILTCRPKVQAYIEKLAFPYVSVFLLAYFHSNTVEFIPPKQEVNATTGVTEFVFPFPYSIDSVQPYIDTYTATGPTVLAFLENPKLYNRNPIPLVSEWLTYRQVVETFENITGIKSRPVQLSRKEYLEWNGFNGNPVTELIGNRIFQVWESTITQRYYDPSHDPTTFITKIQPDALTWSTFLKTTQWKGESYQEFKEKNHY</sequence>
<dbReference type="InterPro" id="IPR036291">
    <property type="entry name" value="NAD(P)-bd_dom_sf"/>
</dbReference>
<evidence type="ECO:0000256" key="2">
    <source>
        <dbReference type="ARBA" id="ARBA00022857"/>
    </source>
</evidence>
<dbReference type="KEGG" id="dfa:DFA_05705"/>
<dbReference type="Gene3D" id="3.90.25.10">
    <property type="entry name" value="UDP-galactose 4-epimerase, domain 1"/>
    <property type="match status" value="1"/>
</dbReference>
<evidence type="ECO:0000313" key="5">
    <source>
        <dbReference type="Proteomes" id="UP000007797"/>
    </source>
</evidence>
<comment type="similarity">
    <text evidence="1">Belongs to the NmrA-type oxidoreductase family.</text>
</comment>
<dbReference type="SUPFAM" id="SSF51735">
    <property type="entry name" value="NAD(P)-binding Rossmann-fold domains"/>
    <property type="match status" value="1"/>
</dbReference>
<dbReference type="AlphaFoldDB" id="F4PM72"/>
<dbReference type="InterPro" id="IPR051164">
    <property type="entry name" value="NmrA-like_oxidored"/>
</dbReference>
<dbReference type="PANTHER" id="PTHR42748:SF7">
    <property type="entry name" value="NMRA LIKE REDOX SENSOR 1-RELATED"/>
    <property type="match status" value="1"/>
</dbReference>
<dbReference type="OMA" id="VWESTIT"/>
<evidence type="ECO:0000259" key="3">
    <source>
        <dbReference type="Pfam" id="PF05368"/>
    </source>
</evidence>
<gene>
    <name evidence="4" type="ORF">DFA_05705</name>
</gene>
<feature type="domain" description="NmrA-like" evidence="3">
    <location>
        <begin position="9"/>
        <end position="266"/>
    </location>
</feature>
<evidence type="ECO:0000256" key="1">
    <source>
        <dbReference type="ARBA" id="ARBA00006328"/>
    </source>
</evidence>
<dbReference type="Proteomes" id="UP000007797">
    <property type="component" value="Unassembled WGS sequence"/>
</dbReference>
<name>F4PM72_CACFS</name>
<dbReference type="Pfam" id="PF05368">
    <property type="entry name" value="NmrA"/>
    <property type="match status" value="1"/>
</dbReference>
<evidence type="ECO:0000313" key="4">
    <source>
        <dbReference type="EMBL" id="EGG23572.1"/>
    </source>
</evidence>
<proteinExistence type="inferred from homology"/>
<dbReference type="InterPro" id="IPR008030">
    <property type="entry name" value="NmrA-like"/>
</dbReference>
<protein>
    <recommendedName>
        <fullName evidence="3">NmrA-like domain-containing protein</fullName>
    </recommendedName>
</protein>
<dbReference type="OrthoDB" id="17353at2759"/>
<organism evidence="4 5">
    <name type="scientific">Cavenderia fasciculata</name>
    <name type="common">Slime mold</name>
    <name type="synonym">Dictyostelium fasciculatum</name>
    <dbReference type="NCBI Taxonomy" id="261658"/>
    <lineage>
        <taxon>Eukaryota</taxon>
        <taxon>Amoebozoa</taxon>
        <taxon>Evosea</taxon>
        <taxon>Eumycetozoa</taxon>
        <taxon>Dictyostelia</taxon>
        <taxon>Acytosteliales</taxon>
        <taxon>Cavenderiaceae</taxon>
        <taxon>Cavenderia</taxon>
    </lineage>
</organism>
<dbReference type="PANTHER" id="PTHR42748">
    <property type="entry name" value="NITROGEN METABOLITE REPRESSION PROTEIN NMRA FAMILY MEMBER"/>
    <property type="match status" value="1"/>
</dbReference>
<dbReference type="Gene3D" id="3.40.50.720">
    <property type="entry name" value="NAD(P)-binding Rossmann-like Domain"/>
    <property type="match status" value="1"/>
</dbReference>
<keyword evidence="2" id="KW-0521">NADP</keyword>
<accession>F4PM72</accession>
<dbReference type="EMBL" id="GL883008">
    <property type="protein sequence ID" value="EGG23572.1"/>
    <property type="molecule type" value="Genomic_DNA"/>
</dbReference>
<dbReference type="GeneID" id="14875301"/>
<dbReference type="GO" id="GO:0005634">
    <property type="term" value="C:nucleus"/>
    <property type="evidence" value="ECO:0007669"/>
    <property type="project" value="TreeGrafter"/>
</dbReference>
<reference evidence="5" key="1">
    <citation type="journal article" date="2011" name="Genome Res.">
        <title>Phylogeny-wide analysis of social amoeba genomes highlights ancient origins for complex intercellular communication.</title>
        <authorList>
            <person name="Heidel A.J."/>
            <person name="Lawal H.M."/>
            <person name="Felder M."/>
            <person name="Schilde C."/>
            <person name="Helps N.R."/>
            <person name="Tunggal B."/>
            <person name="Rivero F."/>
            <person name="John U."/>
            <person name="Schleicher M."/>
            <person name="Eichinger L."/>
            <person name="Platzer M."/>
            <person name="Noegel A.A."/>
            <person name="Schaap P."/>
            <person name="Gloeckner G."/>
        </authorList>
    </citation>
    <scope>NUCLEOTIDE SEQUENCE [LARGE SCALE GENOMIC DNA]</scope>
    <source>
        <strain evidence="5">SH3</strain>
    </source>
</reference>
<dbReference type="RefSeq" id="XP_004361423.1">
    <property type="nucleotide sequence ID" value="XM_004361366.1"/>
</dbReference>